<evidence type="ECO:0000259" key="4">
    <source>
        <dbReference type="Pfam" id="PF00288"/>
    </source>
</evidence>
<evidence type="ECO:0000256" key="3">
    <source>
        <dbReference type="ARBA" id="ARBA00022840"/>
    </source>
</evidence>
<dbReference type="GO" id="GO:0005829">
    <property type="term" value="C:cytosol"/>
    <property type="evidence" value="ECO:0007669"/>
    <property type="project" value="TreeGrafter"/>
</dbReference>
<dbReference type="RefSeq" id="XP_025354111.1">
    <property type="nucleotide sequence ID" value="XM_025496573.1"/>
</dbReference>
<dbReference type="InterPro" id="IPR006204">
    <property type="entry name" value="GHMP_kinase_N_dom"/>
</dbReference>
<evidence type="ECO:0000256" key="1">
    <source>
        <dbReference type="ARBA" id="ARBA00006566"/>
    </source>
</evidence>
<dbReference type="FunCoup" id="A0A316V896">
    <property type="interactions" value="268"/>
</dbReference>
<organism evidence="7 8">
    <name type="scientific">Meira miltonrushii</name>
    <dbReference type="NCBI Taxonomy" id="1280837"/>
    <lineage>
        <taxon>Eukaryota</taxon>
        <taxon>Fungi</taxon>
        <taxon>Dikarya</taxon>
        <taxon>Basidiomycota</taxon>
        <taxon>Ustilaginomycotina</taxon>
        <taxon>Exobasidiomycetes</taxon>
        <taxon>Exobasidiales</taxon>
        <taxon>Brachybasidiaceae</taxon>
        <taxon>Meira</taxon>
    </lineage>
</organism>
<dbReference type="PANTHER" id="PTHR10457:SF7">
    <property type="entry name" value="GALACTOKINASE-RELATED"/>
    <property type="match status" value="1"/>
</dbReference>
<dbReference type="GO" id="GO:0006012">
    <property type="term" value="P:galactose metabolic process"/>
    <property type="evidence" value="ECO:0007669"/>
    <property type="project" value="InterPro"/>
</dbReference>
<keyword evidence="8" id="KW-1185">Reference proteome</keyword>
<dbReference type="GO" id="GO:0004335">
    <property type="term" value="F:galactokinase activity"/>
    <property type="evidence" value="ECO:0007669"/>
    <property type="project" value="InterPro"/>
</dbReference>
<accession>A0A316V896</accession>
<dbReference type="Pfam" id="PF00288">
    <property type="entry name" value="GHMP_kinases_N"/>
    <property type="match status" value="1"/>
</dbReference>
<dbReference type="InterPro" id="IPR036554">
    <property type="entry name" value="GHMP_kinase_C_sf"/>
</dbReference>
<dbReference type="InterPro" id="IPR014721">
    <property type="entry name" value="Ribsml_uS5_D2-typ_fold_subgr"/>
</dbReference>
<gene>
    <name evidence="7" type="ORF">FA14DRAFT_123455</name>
</gene>
<dbReference type="InterPro" id="IPR020568">
    <property type="entry name" value="Ribosomal_Su5_D2-typ_SF"/>
</dbReference>
<keyword evidence="7" id="KW-0418">Kinase</keyword>
<evidence type="ECO:0000259" key="5">
    <source>
        <dbReference type="Pfam" id="PF08544"/>
    </source>
</evidence>
<dbReference type="EMBL" id="KZ819604">
    <property type="protein sequence ID" value="PWN33809.1"/>
    <property type="molecule type" value="Genomic_DNA"/>
</dbReference>
<protein>
    <submittedName>
        <fullName evidence="7">Galactokinase</fullName>
    </submittedName>
</protein>
<dbReference type="SUPFAM" id="SSF55060">
    <property type="entry name" value="GHMP Kinase, C-terminal domain"/>
    <property type="match status" value="1"/>
</dbReference>
<evidence type="ECO:0000313" key="7">
    <source>
        <dbReference type="EMBL" id="PWN33809.1"/>
    </source>
</evidence>
<dbReference type="SUPFAM" id="SSF54211">
    <property type="entry name" value="Ribosomal protein S5 domain 2-like"/>
    <property type="match status" value="1"/>
</dbReference>
<feature type="domain" description="GHMP kinase C-terminal" evidence="5">
    <location>
        <begin position="427"/>
        <end position="502"/>
    </location>
</feature>
<dbReference type="PIRSF" id="PIRSF000530">
    <property type="entry name" value="Galactokinase"/>
    <property type="match status" value="1"/>
</dbReference>
<feature type="domain" description="Galactokinase N-terminal" evidence="6">
    <location>
        <begin position="40"/>
        <end position="88"/>
    </location>
</feature>
<evidence type="ECO:0000259" key="6">
    <source>
        <dbReference type="Pfam" id="PF10509"/>
    </source>
</evidence>
<dbReference type="Gene3D" id="1.20.1440.340">
    <property type="match status" value="1"/>
</dbReference>
<dbReference type="GeneID" id="37018354"/>
<dbReference type="AlphaFoldDB" id="A0A316V896"/>
<keyword evidence="2" id="KW-0547">Nucleotide-binding</keyword>
<feature type="domain" description="GHMP kinase N-terminal" evidence="4">
    <location>
        <begin position="156"/>
        <end position="238"/>
    </location>
</feature>
<dbReference type="GO" id="GO:0005524">
    <property type="term" value="F:ATP binding"/>
    <property type="evidence" value="ECO:0007669"/>
    <property type="project" value="UniProtKB-KW"/>
</dbReference>
<dbReference type="Gene3D" id="3.30.70.3170">
    <property type="match status" value="1"/>
</dbReference>
<evidence type="ECO:0000313" key="8">
    <source>
        <dbReference type="Proteomes" id="UP000245771"/>
    </source>
</evidence>
<proteinExistence type="inferred from homology"/>
<dbReference type="InterPro" id="IPR013750">
    <property type="entry name" value="GHMP_kinase_C_dom"/>
</dbReference>
<dbReference type="Pfam" id="PF08544">
    <property type="entry name" value="GHMP_kinases_C"/>
    <property type="match status" value="1"/>
</dbReference>
<dbReference type="Gene3D" id="3.30.230.10">
    <property type="match status" value="1"/>
</dbReference>
<keyword evidence="7" id="KW-0808">Transferase</keyword>
<dbReference type="InParanoid" id="A0A316V896"/>
<dbReference type="InterPro" id="IPR000705">
    <property type="entry name" value="Galactokinase"/>
</dbReference>
<dbReference type="STRING" id="1280837.A0A316V896"/>
<evidence type="ECO:0000256" key="2">
    <source>
        <dbReference type="ARBA" id="ARBA00022741"/>
    </source>
</evidence>
<dbReference type="InterPro" id="IPR019539">
    <property type="entry name" value="GalKase_N"/>
</dbReference>
<reference evidence="7 8" key="1">
    <citation type="journal article" date="2018" name="Mol. Biol. Evol.">
        <title>Broad Genomic Sampling Reveals a Smut Pathogenic Ancestry of the Fungal Clade Ustilaginomycotina.</title>
        <authorList>
            <person name="Kijpornyongpan T."/>
            <person name="Mondo S.J."/>
            <person name="Barry K."/>
            <person name="Sandor L."/>
            <person name="Lee J."/>
            <person name="Lipzen A."/>
            <person name="Pangilinan J."/>
            <person name="LaButti K."/>
            <person name="Hainaut M."/>
            <person name="Henrissat B."/>
            <person name="Grigoriev I.V."/>
            <person name="Spatafora J.W."/>
            <person name="Aime M.C."/>
        </authorList>
    </citation>
    <scope>NUCLEOTIDE SEQUENCE [LARGE SCALE GENOMIC DNA]</scope>
    <source>
        <strain evidence="7 8">MCA 3882</strain>
    </source>
</reference>
<keyword evidence="3" id="KW-0067">ATP-binding</keyword>
<dbReference type="PANTHER" id="PTHR10457">
    <property type="entry name" value="MEVALONATE KINASE/GALACTOKINASE"/>
    <property type="match status" value="1"/>
</dbReference>
<dbReference type="PRINTS" id="PR00473">
    <property type="entry name" value="GALCTOKINASE"/>
</dbReference>
<dbReference type="PRINTS" id="PR00959">
    <property type="entry name" value="MEVGALKINASE"/>
</dbReference>
<name>A0A316V896_9BASI</name>
<dbReference type="InterPro" id="IPR006206">
    <property type="entry name" value="Mevalonate/galactokinase"/>
</dbReference>
<dbReference type="Proteomes" id="UP000245771">
    <property type="component" value="Unassembled WGS sequence"/>
</dbReference>
<comment type="similarity">
    <text evidence="1">Belongs to the GHMP kinase family. GalK subfamily.</text>
</comment>
<dbReference type="OrthoDB" id="187738at2759"/>
<dbReference type="NCBIfam" id="TIGR00131">
    <property type="entry name" value="gal_kin"/>
    <property type="match status" value="1"/>
</dbReference>
<sequence>MPSSSRTTQDPIPSVDGLDRIYSKQRLAKEGKRWDSLHTQFKEEFDGDSPHFIARAPGRVNLMGDHVDHMRFSCLPAALEIDILMAVRVHTTSAEDKEGEKRMVRFNLHNTTKRFEPITFESDLADPESVQLLHEGGARWANYFKVAYKGLYPHLPEHILNAQTRPTQIDVLVDGTIPPESSLSSSAAMTTCSSIVVLEAFQARNLIGRREMAEVAIESERLVGVNSGGMDQAASIFGVTGSALHISFEPELDAVPTKLPVSKPPHVLLIANTLVVSDKKVMGPVQYNLRVCELMMACRALAKKFDLPQDESTRLLKPLTDVYFAKNPLKQGEVQGEVKESWEKWGEEAAQLVHLRELCSKALPEHALSRAEVEEVTGIKGGAYEKQFLSQFPVRADTFALGKRVQHVFNESLNVLRFKSVCQEGGEGSYKELGNIMHASQQTLFNVYENACPELEAVCQLAESNGALGCRPTGAGWGGSTVSLVEQGNVEKVINALRTGYYAKKYPNMTDEEFADAVLVSQPAQGACIYAI</sequence>
<dbReference type="Pfam" id="PF10509">
    <property type="entry name" value="GalKase_gal_bdg"/>
    <property type="match status" value="1"/>
</dbReference>